<protein>
    <recommendedName>
        <fullName evidence="3">Carboxymuconolactone decarboxylase-like domain-containing protein</fullName>
    </recommendedName>
</protein>
<accession>A0ABQ4BTM4</accession>
<dbReference type="EMBL" id="BOMS01000212">
    <property type="protein sequence ID" value="GIE74031.1"/>
    <property type="molecule type" value="Genomic_DNA"/>
</dbReference>
<sequence>MSIEDDLDRFDWSRIRTYPGYAEMVPYALRKLIAASDEETALLGVWIERILLSVAGLCEGCGTVASALVAALSEMTPSGHRVALDLLSQISAAEITGPAHEQIGAVDVKEIRQAVAGGFQHYVGGRRQAAGGYGHNFGARVKQGCYGDQL</sequence>
<organism evidence="1 2">
    <name type="scientific">Actinoplanes palleronii</name>
    <dbReference type="NCBI Taxonomy" id="113570"/>
    <lineage>
        <taxon>Bacteria</taxon>
        <taxon>Bacillati</taxon>
        <taxon>Actinomycetota</taxon>
        <taxon>Actinomycetes</taxon>
        <taxon>Micromonosporales</taxon>
        <taxon>Micromonosporaceae</taxon>
        <taxon>Actinoplanes</taxon>
    </lineage>
</organism>
<evidence type="ECO:0000313" key="1">
    <source>
        <dbReference type="EMBL" id="GIE74031.1"/>
    </source>
</evidence>
<keyword evidence="2" id="KW-1185">Reference proteome</keyword>
<dbReference type="Proteomes" id="UP000624709">
    <property type="component" value="Unassembled WGS sequence"/>
</dbReference>
<dbReference type="RefSeq" id="WP_203831565.1">
    <property type="nucleotide sequence ID" value="NZ_BAAATY010000093.1"/>
</dbReference>
<evidence type="ECO:0000313" key="2">
    <source>
        <dbReference type="Proteomes" id="UP000624709"/>
    </source>
</evidence>
<reference evidence="1 2" key="1">
    <citation type="submission" date="2021-01" db="EMBL/GenBank/DDBJ databases">
        <title>Whole genome shotgun sequence of Actinoplanes palleronii NBRC 14916.</title>
        <authorList>
            <person name="Komaki H."/>
            <person name="Tamura T."/>
        </authorList>
    </citation>
    <scope>NUCLEOTIDE SEQUENCE [LARGE SCALE GENOMIC DNA]</scope>
    <source>
        <strain evidence="1 2">NBRC 14916</strain>
    </source>
</reference>
<name>A0ABQ4BTM4_9ACTN</name>
<proteinExistence type="predicted"/>
<comment type="caution">
    <text evidence="1">The sequence shown here is derived from an EMBL/GenBank/DDBJ whole genome shotgun (WGS) entry which is preliminary data.</text>
</comment>
<evidence type="ECO:0008006" key="3">
    <source>
        <dbReference type="Google" id="ProtNLM"/>
    </source>
</evidence>
<gene>
    <name evidence="1" type="ORF">Apa02nite_101390</name>
</gene>